<feature type="compositionally biased region" description="Basic and acidic residues" evidence="9">
    <location>
        <begin position="50"/>
        <end position="59"/>
    </location>
</feature>
<dbReference type="Proteomes" id="UP000314294">
    <property type="component" value="Unassembled WGS sequence"/>
</dbReference>
<feature type="region of interest" description="Disordered" evidence="9">
    <location>
        <begin position="1"/>
        <end position="86"/>
    </location>
</feature>
<feature type="zinc finger region" description="C3H1-type" evidence="8">
    <location>
        <begin position="783"/>
        <end position="811"/>
    </location>
</feature>
<dbReference type="GO" id="GO:0008270">
    <property type="term" value="F:zinc ion binding"/>
    <property type="evidence" value="ECO:0007669"/>
    <property type="project" value="UniProtKB-KW"/>
</dbReference>
<keyword evidence="8" id="KW-0863">Zinc-finger</keyword>
<evidence type="ECO:0000313" key="11">
    <source>
        <dbReference type="EMBL" id="TNN54881.1"/>
    </source>
</evidence>
<evidence type="ECO:0000256" key="9">
    <source>
        <dbReference type="SAM" id="MobiDB-lite"/>
    </source>
</evidence>
<keyword evidence="8" id="KW-0862">Zinc</keyword>
<dbReference type="InterPro" id="IPR000571">
    <property type="entry name" value="Znf_CCCH"/>
</dbReference>
<dbReference type="OrthoDB" id="8859650at2759"/>
<evidence type="ECO:0000256" key="6">
    <source>
        <dbReference type="ARBA" id="ARBA00022871"/>
    </source>
</evidence>
<evidence type="ECO:0000256" key="3">
    <source>
        <dbReference type="ARBA" id="ARBA00016464"/>
    </source>
</evidence>
<feature type="region of interest" description="Disordered" evidence="9">
    <location>
        <begin position="403"/>
        <end position="584"/>
    </location>
</feature>
<organism evidence="11 12">
    <name type="scientific">Liparis tanakae</name>
    <name type="common">Tanaka's snailfish</name>
    <dbReference type="NCBI Taxonomy" id="230148"/>
    <lineage>
        <taxon>Eukaryota</taxon>
        <taxon>Metazoa</taxon>
        <taxon>Chordata</taxon>
        <taxon>Craniata</taxon>
        <taxon>Vertebrata</taxon>
        <taxon>Euteleostomi</taxon>
        <taxon>Actinopterygii</taxon>
        <taxon>Neopterygii</taxon>
        <taxon>Teleostei</taxon>
        <taxon>Neoteleostei</taxon>
        <taxon>Acanthomorphata</taxon>
        <taxon>Eupercaria</taxon>
        <taxon>Perciformes</taxon>
        <taxon>Cottioidei</taxon>
        <taxon>Cottales</taxon>
        <taxon>Liparidae</taxon>
        <taxon>Liparis</taxon>
    </lineage>
</organism>
<sequence length="1322" mass="144766">MWDTGVEEEEEEEEEEDATNRRHKRIKLGDRVKDGILPSAPGFESNGCKDPTRTDSKGKEKARRLAAAAGPSHAERAGAAGGAARKKRVCKKFRREIENVVESDAATPPTAKASRARSETDADELESCTCQRVRAYSRKIKITCARTYMSWPFSNVGVTRRAHAGTAGSPEQPPDPSTGEIGDSPVAQNRPGSSSERSDDQMLPAAPSAHQLSHRIKERRHQNGEGVLEERNGKSPACAKSASHFEEAAASPAGLHSDASPTLSLPSRCGISRITSSCRQVNGYGTDSYTFSTPSPSALGLSDCETTANLSPMSSLFWRDGSSSLPTTPSSLPPLAFPPRRVGGVESARSASSPLTSFAATFTGEAVDEALFHCEEEQRTSWASSSDSDSRSSSLLLPQHAYESDHRFPPSDTRPFTHVVAGEGPLSSIPTERGDQKDSNEFVLPLMLSPVTSPQGPPGTRPLPHRPHCSGKGEEEEEEEDEDEDENEMNKDARKHQLLPGSDVQHINGSDEDDVEQGNAISERVSPDPQPASPRTPGALAEPCSSPSSDEHDAGAFGDEGTSSSETACSEGEETRPEAAAADPQRSFLDEFTAYNQDILLVDVVQDDPELFVNPPRRKLLKLRRAKVPEASEARPVGAAETPSPPRTDGASLVLRRRWGPVYLMASPQSKERSCRLLGRRRPLVETSVEGRQSSQNTEQRMACCTNANSKPGNVVAPPLLSALYSNGKQNVDSLFLPRAEPVPTETAATSATPLHNHIRPLMAIRKGPVITTPANMMASRGKKAKTYCRLYFSESPSCRYENCRFQHLPMEGDEKFCVDTLIRFTKKSTCLPKAGAVFTGYYQNNLPGDYFSMPVLLTLLWALLKYGMVSDILSVLRVSLAHKIVPSDEFLLALFNVVREKGLVEVEPELMQLTFKMASAGLVSGLSLDLLDSVKNTPDFQQPVDMNSQVSVSSNHKLSTSAPLPEYLNLSHSIVEIELCTKQEDWRRMGTLFRTFCQFGQHPNQVGRIGGRVVVALLTEGKDKLSLPFAAFAETMCASEGVNGLIGTFLGRIGVSLMLRYHKTHQWDKGRRVVEVLSFLKVDYSTLKGLIGNEDGASRCYLVTVATELFLLSGSLEGALNTLRDGIDASSRYGSLFDSHLRVCVDRQLLTVASNAVDFMLYKNLPVDHALLQTLLNKLSKQNHWARARELFRHSLSTGYYPDVSSPRGFMTLVVPCRLREEELALSLEMFIATNATDIFRHSEASAARLSITLKRTQSCESEYLAAACRVLSAARIPQPNLDIQYTAVNLSQDQVFTLAVSSARLWLHQNRLWANEVWAH</sequence>
<evidence type="ECO:0000256" key="7">
    <source>
        <dbReference type="ARBA" id="ARBA00031943"/>
    </source>
</evidence>
<feature type="domain" description="C3H1-type" evidence="10">
    <location>
        <begin position="783"/>
        <end position="811"/>
    </location>
</feature>
<keyword evidence="12" id="KW-1185">Reference proteome</keyword>
<evidence type="ECO:0000256" key="5">
    <source>
        <dbReference type="ARBA" id="ARBA00022782"/>
    </source>
</evidence>
<reference evidence="11 12" key="1">
    <citation type="submission" date="2019-03" db="EMBL/GenBank/DDBJ databases">
        <title>First draft genome of Liparis tanakae, snailfish: a comprehensive survey of snailfish specific genes.</title>
        <authorList>
            <person name="Kim W."/>
            <person name="Song I."/>
            <person name="Jeong J.-H."/>
            <person name="Kim D."/>
            <person name="Kim S."/>
            <person name="Ryu S."/>
            <person name="Song J.Y."/>
            <person name="Lee S.K."/>
        </authorList>
    </citation>
    <scope>NUCLEOTIDE SEQUENCE [LARGE SCALE GENOMIC DNA]</scope>
    <source>
        <tissue evidence="11">Muscle</tissue>
    </source>
</reference>
<feature type="compositionally biased region" description="Acidic residues" evidence="9">
    <location>
        <begin position="1"/>
        <end position="17"/>
    </location>
</feature>
<dbReference type="PANTHER" id="PTHR35671">
    <property type="entry name" value="PROTEIN TOPAZ1"/>
    <property type="match status" value="1"/>
</dbReference>
<dbReference type="GO" id="GO:0005829">
    <property type="term" value="C:cytosol"/>
    <property type="evidence" value="ECO:0007669"/>
    <property type="project" value="UniProtKB-SubCell"/>
</dbReference>
<dbReference type="GO" id="GO:0048137">
    <property type="term" value="P:spermatocyte division"/>
    <property type="evidence" value="ECO:0007669"/>
    <property type="project" value="TreeGrafter"/>
</dbReference>
<comment type="subcellular location">
    <subcellularLocation>
        <location evidence="2">Cytoplasm</location>
        <location evidence="2">Cytosol</location>
    </subcellularLocation>
</comment>
<keyword evidence="5" id="KW-0221">Differentiation</keyword>
<feature type="region of interest" description="Disordered" evidence="9">
    <location>
        <begin position="628"/>
        <end position="651"/>
    </location>
</feature>
<keyword evidence="6" id="KW-0744">Spermatogenesis</keyword>
<evidence type="ECO:0000259" key="10">
    <source>
        <dbReference type="PROSITE" id="PS50103"/>
    </source>
</evidence>
<gene>
    <name evidence="11" type="primary">TOPAZ1</name>
    <name evidence="11" type="ORF">EYF80_034911</name>
</gene>
<proteinExistence type="predicted"/>
<comment type="function">
    <text evidence="1">Important for normal spermatogenesis and male fertility. Specifically required for progression to the post-meiotic stages of spermatocyte development. Seems to be necessary for normal expression levels of a number of testis-expressed gene transcripts, although its role in this process is unclear.</text>
</comment>
<evidence type="ECO:0000256" key="8">
    <source>
        <dbReference type="PROSITE-ProRule" id="PRU00723"/>
    </source>
</evidence>
<dbReference type="EMBL" id="SRLO01000472">
    <property type="protein sequence ID" value="TNN54881.1"/>
    <property type="molecule type" value="Genomic_DNA"/>
</dbReference>
<feature type="compositionally biased region" description="Acidic residues" evidence="9">
    <location>
        <begin position="474"/>
        <end position="487"/>
    </location>
</feature>
<feature type="region of interest" description="Disordered" evidence="9">
    <location>
        <begin position="98"/>
        <end position="128"/>
    </location>
</feature>
<dbReference type="InterPro" id="IPR038952">
    <property type="entry name" value="TOPAZ1"/>
</dbReference>
<evidence type="ECO:0000256" key="2">
    <source>
        <dbReference type="ARBA" id="ARBA00004514"/>
    </source>
</evidence>
<dbReference type="GO" id="GO:0030154">
    <property type="term" value="P:cell differentiation"/>
    <property type="evidence" value="ECO:0007669"/>
    <property type="project" value="UniProtKB-KW"/>
</dbReference>
<keyword evidence="4" id="KW-0963">Cytoplasm</keyword>
<evidence type="ECO:0000256" key="1">
    <source>
        <dbReference type="ARBA" id="ARBA00002132"/>
    </source>
</evidence>
<protein>
    <recommendedName>
        <fullName evidence="3">Protein TOPAZ1</fullName>
    </recommendedName>
    <alternativeName>
        <fullName evidence="7">Testis- and ovary-specific PAZ domain-containing protein 1</fullName>
    </alternativeName>
</protein>
<evidence type="ECO:0000313" key="12">
    <source>
        <dbReference type="Proteomes" id="UP000314294"/>
    </source>
</evidence>
<dbReference type="InterPro" id="IPR029435">
    <property type="entry name" value="TOPAZ1_dom"/>
</dbReference>
<name>A0A4Z2GNL9_9TELE</name>
<accession>A0A4Z2GNL9</accession>
<dbReference type="PROSITE" id="PS50103">
    <property type="entry name" value="ZF_C3H1"/>
    <property type="match status" value="1"/>
</dbReference>
<feature type="region of interest" description="Disordered" evidence="9">
    <location>
        <begin position="162"/>
        <end position="261"/>
    </location>
</feature>
<dbReference type="Pfam" id="PF14669">
    <property type="entry name" value="Asp_Glu_race_2"/>
    <property type="match status" value="1"/>
</dbReference>
<dbReference type="PANTHER" id="PTHR35671:SF1">
    <property type="entry name" value="PROTEIN TOPAZ1"/>
    <property type="match status" value="1"/>
</dbReference>
<keyword evidence="8" id="KW-0479">Metal-binding</keyword>
<feature type="compositionally biased region" description="Polar residues" evidence="9">
    <location>
        <begin position="186"/>
        <end position="195"/>
    </location>
</feature>
<evidence type="ECO:0000256" key="4">
    <source>
        <dbReference type="ARBA" id="ARBA00022490"/>
    </source>
</evidence>
<comment type="caution">
    <text evidence="11">The sequence shown here is derived from an EMBL/GenBank/DDBJ whole genome shotgun (WGS) entry which is preliminary data.</text>
</comment>